<evidence type="ECO:0000313" key="2">
    <source>
        <dbReference type="EMBL" id="KEJ90312.1"/>
    </source>
</evidence>
<protein>
    <recommendedName>
        <fullName evidence="1">Surface lipoprotein assembly modifier C-terminal domain-containing protein</fullName>
    </recommendedName>
</protein>
<dbReference type="Gene3D" id="1.25.40.10">
    <property type="entry name" value="Tetratricopeptide repeat domain"/>
    <property type="match status" value="1"/>
</dbReference>
<dbReference type="Pfam" id="PF04575">
    <property type="entry name" value="SlipAM"/>
    <property type="match status" value="1"/>
</dbReference>
<dbReference type="InterPro" id="IPR011990">
    <property type="entry name" value="TPR-like_helical_dom_sf"/>
</dbReference>
<gene>
    <name evidence="2" type="ORF">DSW25_06290</name>
</gene>
<keyword evidence="3" id="KW-1185">Reference proteome</keyword>
<evidence type="ECO:0000313" key="3">
    <source>
        <dbReference type="Proteomes" id="UP000027734"/>
    </source>
</evidence>
<dbReference type="eggNOG" id="COG3118">
    <property type="taxonomic scope" value="Bacteria"/>
</dbReference>
<feature type="domain" description="Surface lipoprotein assembly modifier C-terminal" evidence="1">
    <location>
        <begin position="318"/>
        <end position="392"/>
    </location>
</feature>
<dbReference type="STRING" id="1300350.Z948_767"/>
<organism evidence="2 3">
    <name type="scientific">Sulfitobacter donghicola DSW-25 = KCTC 12864 = JCM 14565</name>
    <dbReference type="NCBI Taxonomy" id="1300350"/>
    <lineage>
        <taxon>Bacteria</taxon>
        <taxon>Pseudomonadati</taxon>
        <taxon>Pseudomonadota</taxon>
        <taxon>Alphaproteobacteria</taxon>
        <taxon>Rhodobacterales</taxon>
        <taxon>Roseobacteraceae</taxon>
        <taxon>Sulfitobacter</taxon>
    </lineage>
</organism>
<proteinExistence type="predicted"/>
<accession>A0A073IY43</accession>
<evidence type="ECO:0000259" key="1">
    <source>
        <dbReference type="Pfam" id="PF04575"/>
    </source>
</evidence>
<dbReference type="Proteomes" id="UP000027734">
    <property type="component" value="Unassembled WGS sequence"/>
</dbReference>
<dbReference type="InterPro" id="IPR007655">
    <property type="entry name" value="Slam_C"/>
</dbReference>
<sequence>MHIFKKLVSMLKRSRNFGVALFLGAALVLNAAPIYAQPTLAELRAVLKRDPDNRQARWALSRMAYQAQHYEVARYHVMQLLKNSPSQADVNTLSRALAKINSEDPWRFRLSFALRPSDNIRRYTYNDRFETALGIFTPSGAGQEQSGIGSTIGASLSYRFNLENAAELTVIGRIDHSVFDSGDLNSTRLFLAARHERFSVGRKTIIEPFLRFRLDHDFALERRDVGLNAAVNLFHKGGHQLRFSSVIENRSYLDEDALSGPYGRLDLRYDRVLDVKTRLGVGLSVARSLPRGDHLKYWEGRLSIDASRHFDKIGTLGLFGRYTNRQYDGLFPATDLFRADGTIAVGVSYQPKHIKIFGARPKLTCQIERNASNVSLYDYKANDCGFTFHRSF</sequence>
<reference evidence="2 3" key="1">
    <citation type="submission" date="2014-01" db="EMBL/GenBank/DDBJ databases">
        <title>Sulfitobacter donghicola JCM 14565 Genome Sequencing.</title>
        <authorList>
            <person name="Lai Q."/>
            <person name="Hong Z."/>
        </authorList>
    </citation>
    <scope>NUCLEOTIDE SEQUENCE [LARGE SCALE GENOMIC DNA]</scope>
    <source>
        <strain evidence="2 3">JCM 14565</strain>
    </source>
</reference>
<comment type="caution">
    <text evidence="2">The sequence shown here is derived from an EMBL/GenBank/DDBJ whole genome shotgun (WGS) entry which is preliminary data.</text>
</comment>
<dbReference type="AlphaFoldDB" id="A0A073IY43"/>
<dbReference type="EMBL" id="JAMC01000002">
    <property type="protein sequence ID" value="KEJ90312.1"/>
    <property type="molecule type" value="Genomic_DNA"/>
</dbReference>
<name>A0A073IY43_9RHOB</name>